<dbReference type="PANTHER" id="PTHR16631">
    <property type="entry name" value="GLUCAN 1,3-BETA-GLUCOSIDASE"/>
    <property type="match status" value="1"/>
</dbReference>
<dbReference type="Gene3D" id="3.20.20.80">
    <property type="entry name" value="Glycosidases"/>
    <property type="match status" value="2"/>
</dbReference>
<accession>W9YQY9</accession>
<sequence length="656" mass="67670">MRAVTVAAAGAAIIGSVSAASHVKHMHAKLHANLARDTWLDWNATSTTTSAPVSPETTTTTASSSSSTTSVEIWGDWTTTSSAIADPTTTDSAEIWGDWSSASSATEDPAAAVTETVTWGDWTSTEADPTSTVTETWGDWSTSVDPVPTSTITETWADWTTASDPAATTTETWGDWESEDTTTVTLESTVTTTKYIQPITTTSSDWADWTSTGPVTSVITSTVLPVAALTADSGSCAITIITSYGLPTWYPTPIDPASTTTTSSSETWGDWTTTTTSTTPVAVISTTSTTSTTAVTWADWTSASTTPDAAAVTTSAETWGDWTSASTTPDAATVTTSTETWGDWASASTESAVATGSVEGGSWGWTAPSGSASASASFPKTSSSSHGGSPGITTNGDSWGLTYSPYTAQGGCKDAGTVSVDLAIIAKKGFTSVRVYSTDCSTLENIGTAARNNGLKLILGVWISSSGIGGAKGQVDDIVAWAQWDLVELIVVGNEAVFNGYASASELAGFVASSAAAFKGAGYTGLITLTEPLSMWEDTSSASAFCSVVDVVSANLYAFFNADVSADKAGAFIQSEIDILNNVCSGKAVYVLESGWPSAGNCNGAACPSPQNQAIALKGIQATVGAQVIFLSYEDEPWKEPGEFGVEQHWGCASVF</sequence>
<evidence type="ECO:0000256" key="3">
    <source>
        <dbReference type="ARBA" id="ARBA00008773"/>
    </source>
</evidence>
<comment type="caution">
    <text evidence="16">The sequence shown here is derived from an EMBL/GenBank/DDBJ whole genome shotgun (WGS) entry which is preliminary data.</text>
</comment>
<dbReference type="EC" id="3.2.1.21" evidence="4"/>
<dbReference type="HOGENOM" id="CLU_027285_2_0_1"/>
<keyword evidence="7" id="KW-0732">Signal</keyword>
<evidence type="ECO:0000256" key="1">
    <source>
        <dbReference type="ARBA" id="ARBA00000448"/>
    </source>
</evidence>
<comment type="subcellular location">
    <subcellularLocation>
        <location evidence="2">Secreted</location>
        <location evidence="2">Cell wall</location>
    </subcellularLocation>
</comment>
<evidence type="ECO:0000256" key="15">
    <source>
        <dbReference type="SAM" id="MobiDB-lite"/>
    </source>
</evidence>
<evidence type="ECO:0000313" key="16">
    <source>
        <dbReference type="EMBL" id="EXJ91681.1"/>
    </source>
</evidence>
<dbReference type="STRING" id="1182542.W9YQY9"/>
<proteinExistence type="inferred from homology"/>
<evidence type="ECO:0000256" key="4">
    <source>
        <dbReference type="ARBA" id="ARBA00012744"/>
    </source>
</evidence>
<dbReference type="SUPFAM" id="SSF51445">
    <property type="entry name" value="(Trans)glycosidases"/>
    <property type="match status" value="1"/>
</dbReference>
<organism evidence="16 17">
    <name type="scientific">Capronia epimyces CBS 606.96</name>
    <dbReference type="NCBI Taxonomy" id="1182542"/>
    <lineage>
        <taxon>Eukaryota</taxon>
        <taxon>Fungi</taxon>
        <taxon>Dikarya</taxon>
        <taxon>Ascomycota</taxon>
        <taxon>Pezizomycotina</taxon>
        <taxon>Eurotiomycetes</taxon>
        <taxon>Chaetothyriomycetidae</taxon>
        <taxon>Chaetothyriales</taxon>
        <taxon>Herpotrichiellaceae</taxon>
        <taxon>Capronia</taxon>
    </lineage>
</organism>
<dbReference type="EMBL" id="AMGY01000001">
    <property type="protein sequence ID" value="EXJ91681.1"/>
    <property type="molecule type" value="Genomic_DNA"/>
</dbReference>
<dbReference type="InterPro" id="IPR050732">
    <property type="entry name" value="Beta-glucan_modifiers"/>
</dbReference>
<protein>
    <recommendedName>
        <fullName evidence="11">Probable beta-glucosidase btgE</fullName>
        <ecNumber evidence="4">3.2.1.21</ecNumber>
    </recommendedName>
    <alternativeName>
        <fullName evidence="12">Beta-D-glucoside glucohydrolase btgE</fullName>
    </alternativeName>
    <alternativeName>
        <fullName evidence="14">Cellobiase btgE</fullName>
    </alternativeName>
    <alternativeName>
        <fullName evidence="13">Gentiobiase btgE</fullName>
    </alternativeName>
</protein>
<evidence type="ECO:0000256" key="7">
    <source>
        <dbReference type="ARBA" id="ARBA00022729"/>
    </source>
</evidence>
<evidence type="ECO:0000313" key="17">
    <source>
        <dbReference type="Proteomes" id="UP000019478"/>
    </source>
</evidence>
<dbReference type="AlphaFoldDB" id="W9YQY9"/>
<dbReference type="InterPro" id="IPR017853">
    <property type="entry name" value="GH"/>
</dbReference>
<dbReference type="RefSeq" id="XP_007728571.1">
    <property type="nucleotide sequence ID" value="XM_007730381.1"/>
</dbReference>
<evidence type="ECO:0000256" key="13">
    <source>
        <dbReference type="ARBA" id="ARBA00041516"/>
    </source>
</evidence>
<keyword evidence="8" id="KW-0378">Hydrolase</keyword>
<dbReference type="GO" id="GO:0071555">
    <property type="term" value="P:cell wall organization"/>
    <property type="evidence" value="ECO:0007669"/>
    <property type="project" value="TreeGrafter"/>
</dbReference>
<keyword evidence="17" id="KW-1185">Reference proteome</keyword>
<evidence type="ECO:0000256" key="10">
    <source>
        <dbReference type="ARBA" id="ARBA00024983"/>
    </source>
</evidence>
<evidence type="ECO:0000256" key="12">
    <source>
        <dbReference type="ARBA" id="ARBA00041495"/>
    </source>
</evidence>
<dbReference type="Proteomes" id="UP000019478">
    <property type="component" value="Unassembled WGS sequence"/>
</dbReference>
<comment type="catalytic activity">
    <reaction evidence="1">
        <text>Hydrolysis of terminal, non-reducing beta-D-glucosyl residues with release of beta-D-glucose.</text>
        <dbReference type="EC" id="3.2.1.21"/>
    </reaction>
</comment>
<evidence type="ECO:0000256" key="11">
    <source>
        <dbReference type="ARBA" id="ARBA00039284"/>
    </source>
</evidence>
<dbReference type="GO" id="GO:0009277">
    <property type="term" value="C:fungal-type cell wall"/>
    <property type="evidence" value="ECO:0007669"/>
    <property type="project" value="TreeGrafter"/>
</dbReference>
<dbReference type="PANTHER" id="PTHR16631:SF24">
    <property type="entry name" value="FAMILY 17 GLUCOSIDASE SCW11-RELATED"/>
    <property type="match status" value="1"/>
</dbReference>
<name>W9YQY9_9EURO</name>
<feature type="region of interest" description="Disordered" evidence="15">
    <location>
        <begin position="47"/>
        <end position="70"/>
    </location>
</feature>
<dbReference type="OrthoDB" id="4082933at2759"/>
<keyword evidence="6" id="KW-0964">Secreted</keyword>
<evidence type="ECO:0000256" key="5">
    <source>
        <dbReference type="ARBA" id="ARBA00022512"/>
    </source>
</evidence>
<gene>
    <name evidence="16" type="ORF">A1O3_00231</name>
</gene>
<dbReference type="GO" id="GO:0005576">
    <property type="term" value="C:extracellular region"/>
    <property type="evidence" value="ECO:0007669"/>
    <property type="project" value="TreeGrafter"/>
</dbReference>
<dbReference type="GeneID" id="19164371"/>
<dbReference type="GO" id="GO:0042973">
    <property type="term" value="F:glucan endo-1,3-beta-D-glucosidase activity"/>
    <property type="evidence" value="ECO:0007669"/>
    <property type="project" value="TreeGrafter"/>
</dbReference>
<keyword evidence="9" id="KW-0326">Glycosidase</keyword>
<dbReference type="GO" id="GO:0009986">
    <property type="term" value="C:cell surface"/>
    <property type="evidence" value="ECO:0007669"/>
    <property type="project" value="TreeGrafter"/>
</dbReference>
<evidence type="ECO:0000256" key="8">
    <source>
        <dbReference type="ARBA" id="ARBA00022801"/>
    </source>
</evidence>
<dbReference type="eggNOG" id="ENOG502QS0R">
    <property type="taxonomic scope" value="Eukaryota"/>
</dbReference>
<feature type="compositionally biased region" description="Low complexity" evidence="15">
    <location>
        <begin position="323"/>
        <end position="340"/>
    </location>
</feature>
<evidence type="ECO:0000256" key="2">
    <source>
        <dbReference type="ARBA" id="ARBA00004191"/>
    </source>
</evidence>
<comment type="function">
    <text evidence="10">Beta-glucosidases are one of a number of cellulolytic enzymes involved in the degradation of cellulosic biomass. Catalyzes the last step releasing glucose from the inhibitory cellobiose.</text>
</comment>
<evidence type="ECO:0000256" key="6">
    <source>
        <dbReference type="ARBA" id="ARBA00022525"/>
    </source>
</evidence>
<evidence type="ECO:0000256" key="9">
    <source>
        <dbReference type="ARBA" id="ARBA00023295"/>
    </source>
</evidence>
<comment type="similarity">
    <text evidence="3">Belongs to the glycosyl hydrolase 17 family.</text>
</comment>
<keyword evidence="5" id="KW-0134">Cell wall</keyword>
<feature type="region of interest" description="Disordered" evidence="15">
    <location>
        <begin position="314"/>
        <end position="350"/>
    </location>
</feature>
<reference evidence="16 17" key="1">
    <citation type="submission" date="2013-03" db="EMBL/GenBank/DDBJ databases">
        <title>The Genome Sequence of Capronia epimyces CBS 606.96.</title>
        <authorList>
            <consortium name="The Broad Institute Genomics Platform"/>
            <person name="Cuomo C."/>
            <person name="de Hoog S."/>
            <person name="Gorbushina A."/>
            <person name="Walker B."/>
            <person name="Young S.K."/>
            <person name="Zeng Q."/>
            <person name="Gargeya S."/>
            <person name="Fitzgerald M."/>
            <person name="Haas B."/>
            <person name="Abouelleil A."/>
            <person name="Allen A.W."/>
            <person name="Alvarado L."/>
            <person name="Arachchi H.M."/>
            <person name="Berlin A.M."/>
            <person name="Chapman S.B."/>
            <person name="Gainer-Dewar J."/>
            <person name="Goldberg J."/>
            <person name="Griggs A."/>
            <person name="Gujja S."/>
            <person name="Hansen M."/>
            <person name="Howarth C."/>
            <person name="Imamovic A."/>
            <person name="Ireland A."/>
            <person name="Larimer J."/>
            <person name="McCowan C."/>
            <person name="Murphy C."/>
            <person name="Pearson M."/>
            <person name="Poon T.W."/>
            <person name="Priest M."/>
            <person name="Roberts A."/>
            <person name="Saif S."/>
            <person name="Shea T."/>
            <person name="Sisk P."/>
            <person name="Sykes S."/>
            <person name="Wortman J."/>
            <person name="Nusbaum C."/>
            <person name="Birren B."/>
        </authorList>
    </citation>
    <scope>NUCLEOTIDE SEQUENCE [LARGE SCALE GENOMIC DNA]</scope>
    <source>
        <strain evidence="16 17">CBS 606.96</strain>
    </source>
</reference>
<evidence type="ECO:0000256" key="14">
    <source>
        <dbReference type="ARBA" id="ARBA00042762"/>
    </source>
</evidence>